<keyword evidence="6" id="KW-1015">Disulfide bond</keyword>
<dbReference type="AlphaFoldDB" id="A0AAD8LTA2"/>
<feature type="signal peptide" evidence="7">
    <location>
        <begin position="1"/>
        <end position="20"/>
    </location>
</feature>
<dbReference type="Pfam" id="PF02267">
    <property type="entry name" value="Rib_hydrolayse"/>
    <property type="match status" value="1"/>
</dbReference>
<dbReference type="EMBL" id="JAGXEW010000001">
    <property type="protein sequence ID" value="KAK1175540.1"/>
    <property type="molecule type" value="Genomic_DNA"/>
</dbReference>
<dbReference type="CDD" id="cd04759">
    <property type="entry name" value="Rib_hydrolase"/>
    <property type="match status" value="1"/>
</dbReference>
<evidence type="ECO:0000256" key="3">
    <source>
        <dbReference type="ARBA" id="ARBA00022679"/>
    </source>
</evidence>
<evidence type="ECO:0000313" key="8">
    <source>
        <dbReference type="EMBL" id="KAK1175540.1"/>
    </source>
</evidence>
<comment type="caution">
    <text evidence="8">The sequence shown here is derived from an EMBL/GenBank/DDBJ whole genome shotgun (WGS) entry which is preliminary data.</text>
</comment>
<dbReference type="Gene3D" id="1.20.82.10">
    <property type="entry name" value="ADP Ribosyl Cyclase, Chain A, domain 1"/>
    <property type="match status" value="1"/>
</dbReference>
<dbReference type="GO" id="GO:0061809">
    <property type="term" value="F:NAD+ nucleosidase activity, cyclic ADP-ribose generating"/>
    <property type="evidence" value="ECO:0007669"/>
    <property type="project" value="UniProtKB-EC"/>
</dbReference>
<dbReference type="GO" id="GO:0005886">
    <property type="term" value="C:plasma membrane"/>
    <property type="evidence" value="ECO:0007669"/>
    <property type="project" value="TreeGrafter"/>
</dbReference>
<evidence type="ECO:0000256" key="1">
    <source>
        <dbReference type="ARBA" id="ARBA00005406"/>
    </source>
</evidence>
<accession>A0AAD8LTA2</accession>
<feature type="chain" id="PRO_5042237374" description="ADP-ribosyl cyclase/cyclic ADP-ribose hydrolase" evidence="7">
    <location>
        <begin position="21"/>
        <end position="365"/>
    </location>
</feature>
<dbReference type="GO" id="GO:0016849">
    <property type="term" value="F:phosphorus-oxygen lyase activity"/>
    <property type="evidence" value="ECO:0007669"/>
    <property type="project" value="TreeGrafter"/>
</dbReference>
<dbReference type="PANTHER" id="PTHR10912:SF4">
    <property type="entry name" value="ADP-RIBOSYL CYCLASE_CYCLIC ADP-RIBOSE HYDROLASE 2"/>
    <property type="match status" value="1"/>
</dbReference>
<evidence type="ECO:0000256" key="5">
    <source>
        <dbReference type="ARBA" id="ARBA00023027"/>
    </source>
</evidence>
<gene>
    <name evidence="8" type="primary">BST1</name>
    <name evidence="8" type="ORF">AOXY_G206</name>
</gene>
<evidence type="ECO:0000313" key="9">
    <source>
        <dbReference type="Proteomes" id="UP001230051"/>
    </source>
</evidence>
<sequence length="365" mass="40971">MKALFSVLLFWFLHVFPILSLLTPVTQNAEAETHMEKQWQGAGTTLSLEEVIIGRCYNYIRVVNPSVGEKNCSQIWEAFKDAFIFKDPCKVLPKDYEPFIRLTVHDVPLNKSLFWENSQLLVRRYADNTKRMMPLDGTLMGWLAEGLAWCGHPGGTGMNYKSCPTTDECEHNPAESFWRIASEAYAKLAAGVIHVMLNGSVSDGAYPVNGFFAKFELTNLIKDNILNIQIWVMDEIEGPDNESCGSKTIKLLETTLQEDGFQYTCTDNYKPVRLLQCVDFPTHHDCLCAHPLLQLSFLPSQAHLPVLFILSTSPRQPVAQSLQSQLHLCSILHSFPANFVVKFRKVSVGSDHSATAGADISFKAH</sequence>
<evidence type="ECO:0000256" key="6">
    <source>
        <dbReference type="ARBA" id="ARBA00023157"/>
    </source>
</evidence>
<comment type="similarity">
    <text evidence="1">Belongs to the ADP-ribosyl cyclase family.</text>
</comment>
<organism evidence="8 9">
    <name type="scientific">Acipenser oxyrinchus oxyrinchus</name>
    <dbReference type="NCBI Taxonomy" id="40147"/>
    <lineage>
        <taxon>Eukaryota</taxon>
        <taxon>Metazoa</taxon>
        <taxon>Chordata</taxon>
        <taxon>Craniata</taxon>
        <taxon>Vertebrata</taxon>
        <taxon>Euteleostomi</taxon>
        <taxon>Actinopterygii</taxon>
        <taxon>Chondrostei</taxon>
        <taxon>Acipenseriformes</taxon>
        <taxon>Acipenseridae</taxon>
        <taxon>Acipenser</taxon>
    </lineage>
</organism>
<evidence type="ECO:0000256" key="7">
    <source>
        <dbReference type="SAM" id="SignalP"/>
    </source>
</evidence>
<proteinExistence type="inferred from homology"/>
<reference evidence="8" key="1">
    <citation type="submission" date="2022-02" db="EMBL/GenBank/DDBJ databases">
        <title>Atlantic sturgeon de novo genome assembly.</title>
        <authorList>
            <person name="Stock M."/>
            <person name="Klopp C."/>
            <person name="Guiguen Y."/>
            <person name="Cabau C."/>
            <person name="Parinello H."/>
            <person name="Santidrian Yebra-Pimentel E."/>
            <person name="Kuhl H."/>
            <person name="Dirks R.P."/>
            <person name="Guessner J."/>
            <person name="Wuertz S."/>
            <person name="Du K."/>
            <person name="Schartl M."/>
        </authorList>
    </citation>
    <scope>NUCLEOTIDE SEQUENCE</scope>
    <source>
        <strain evidence="8">STURGEONOMICS-FGT-2020</strain>
        <tissue evidence="8">Whole blood</tissue>
    </source>
</reference>
<protein>
    <recommendedName>
        <fullName evidence="2">ADP-ribosyl cyclase/cyclic ADP-ribose hydrolase</fullName>
        <ecNumber evidence="2">3.2.2.6</ecNumber>
    </recommendedName>
</protein>
<keyword evidence="5" id="KW-0520">NAD</keyword>
<dbReference type="InterPro" id="IPR003193">
    <property type="entry name" value="ADP-ribosyl_cyclase"/>
</dbReference>
<dbReference type="Proteomes" id="UP001230051">
    <property type="component" value="Unassembled WGS sequence"/>
</dbReference>
<dbReference type="GO" id="GO:0030890">
    <property type="term" value="P:positive regulation of B cell proliferation"/>
    <property type="evidence" value="ECO:0007669"/>
    <property type="project" value="TreeGrafter"/>
</dbReference>
<dbReference type="PANTHER" id="PTHR10912">
    <property type="entry name" value="ADP-RIBOSYL CYCLASE"/>
    <property type="match status" value="1"/>
</dbReference>
<keyword evidence="3" id="KW-0808">Transferase</keyword>
<dbReference type="EC" id="3.2.2.6" evidence="2"/>
<evidence type="ECO:0000256" key="4">
    <source>
        <dbReference type="ARBA" id="ARBA00022801"/>
    </source>
</evidence>
<dbReference type="Gene3D" id="3.40.50.720">
    <property type="entry name" value="NAD(P)-binding Rossmann-like Domain"/>
    <property type="match status" value="1"/>
</dbReference>
<dbReference type="GO" id="GO:0016740">
    <property type="term" value="F:transferase activity"/>
    <property type="evidence" value="ECO:0007669"/>
    <property type="project" value="UniProtKB-KW"/>
</dbReference>
<keyword evidence="7" id="KW-0732">Signal</keyword>
<evidence type="ECO:0000256" key="2">
    <source>
        <dbReference type="ARBA" id="ARBA00011982"/>
    </source>
</evidence>
<keyword evidence="4 8" id="KW-0378">Hydrolase</keyword>
<keyword evidence="9" id="KW-1185">Reference proteome</keyword>
<name>A0AAD8LTA2_ACIOX</name>
<dbReference type="SUPFAM" id="SSF52309">
    <property type="entry name" value="N-(deoxy)ribosyltransferase-like"/>
    <property type="match status" value="1"/>
</dbReference>